<evidence type="ECO:0000256" key="2">
    <source>
        <dbReference type="PROSITE-ProRule" id="PRU00023"/>
    </source>
</evidence>
<sequence length="1146" mass="130043">MAHSSASDPDSQSRPPVEVLDEGFTELWTPSNAAADIILIHGLQGHPRKTWTYGTWIDPNKPPSKLSKLFGRKPSSASTASEATCFWPADLLPKDIPNCRIAVYGYDSRISNFFGGSASQASIVGHGTSLLNALEALRRDRPTRPIVFVAHSLGGLILKEALRRSWRAQNYEQDLRTVYDSTAAIIFMGTPHRGSQYADWGVILRNVAVASGFDASDRNLRDLRIDSPILEILREDFSKMMKEETFDLYTLIEGKGLKGVQGLTGKVVEDVSSELNDARERRDYINTNHMEMCRFSGPKDPGYRKIKDVFFRCLNSSRVSGPHIEAAPGQLSMYSAECRAALESLDAPETIVRFSQVDAPVDHTFEWLYEKEELGFQEWLKDARRLYWIQGKPASGKSTLMKMICTDPRTDAALNQAEGESVRAAFFFHDRGGTLQKSFDGLLRGILFQILSSIRQLLPLVIPAYRSTRRGDLQVWEVNYLLSAFDAILSQTAIKVRLCLFLDALDEYSGDHKGMAQFLRKIGVDRPRTKTLVKVCFSSRPLQIFLDKFQGLPGFRIQDFTKEDVLLVVKARMAENERMLQYMQSPDMSEQNAVQALELEIAKRADGVFLWLKLVLDELLEEFQDGANLHELGQTLLTLPTDLESYYQRVLERIPHRYQEESRVMFEITTCAVEPLLVQAFMEAFDYAPIENLADCRPSTKITAGRFLDRAERLVRSRSGGLIEITPNWHAAVQDPQRLHAQLSGRLLGEDAYSLQLIHQTVKTFLQRPDTRFSSGTAALHAHNGHTYILKFMLATIARIKEPLNDDTREALLINIHRYSDWRFTLTIYANLAERTTGESQRTLLCQVEDKQIAYLFDSWDSNTWQGKTLSYPLVDSLLSLAVVADLRLFLAQQYTTESARRSSTLPLLHLAVHQRLGHEDNVFLYHSFDQSAIIEILLEKGADMNEVFDDKTVFQMLCSVRHKGETPAQARMIETFLKRHQDPNVRIEELGRQPRHWYTPLHMAAKHHDIHSIKCLLRYGAMVNSLNGRGFTPLDEALEWVHINLRDYIGNGTSDDFYRNIQAVTVSLLLDHGAKCSGQKLNEDHLTIREFATLRELGVDVDNRITNPPVLRSGSPTQQHVIANPNSSMAVRSLRFRHTFLPIVE</sequence>
<dbReference type="OrthoDB" id="5086500at2759"/>
<keyword evidence="5" id="KW-1185">Reference proteome</keyword>
<reference evidence="5" key="1">
    <citation type="submission" date="2012-06" db="EMBL/GenBank/DDBJ databases">
        <title>The genome sequence of Coniosporium apollinis CBS 100218.</title>
        <authorList>
            <consortium name="The Broad Institute Genome Sequencing Platform"/>
            <person name="Cuomo C."/>
            <person name="Gorbushina A."/>
            <person name="Noack S."/>
            <person name="Walker B."/>
            <person name="Young S.K."/>
            <person name="Zeng Q."/>
            <person name="Gargeya S."/>
            <person name="Fitzgerald M."/>
            <person name="Haas B."/>
            <person name="Abouelleil A."/>
            <person name="Alvarado L."/>
            <person name="Arachchi H.M."/>
            <person name="Berlin A.M."/>
            <person name="Chapman S.B."/>
            <person name="Goldberg J."/>
            <person name="Griggs A."/>
            <person name="Gujja S."/>
            <person name="Hansen M."/>
            <person name="Howarth C."/>
            <person name="Imamovic A."/>
            <person name="Larimer J."/>
            <person name="McCowan C."/>
            <person name="Montmayeur A."/>
            <person name="Murphy C."/>
            <person name="Neiman D."/>
            <person name="Pearson M."/>
            <person name="Priest M."/>
            <person name="Roberts A."/>
            <person name="Saif S."/>
            <person name="Shea T."/>
            <person name="Sisk P."/>
            <person name="Sykes S."/>
            <person name="Wortman J."/>
            <person name="Nusbaum C."/>
            <person name="Birren B."/>
        </authorList>
    </citation>
    <scope>NUCLEOTIDE SEQUENCE [LARGE SCALE GENOMIC DNA]</scope>
    <source>
        <strain evidence="5">CBS 100218</strain>
    </source>
</reference>
<dbReference type="Gene3D" id="3.40.50.300">
    <property type="entry name" value="P-loop containing nucleotide triphosphate hydrolases"/>
    <property type="match status" value="1"/>
</dbReference>
<dbReference type="Gene3D" id="1.25.40.20">
    <property type="entry name" value="Ankyrin repeat-containing domain"/>
    <property type="match status" value="1"/>
</dbReference>
<evidence type="ECO:0000256" key="1">
    <source>
        <dbReference type="ARBA" id="ARBA00022737"/>
    </source>
</evidence>
<dbReference type="GeneID" id="19899629"/>
<dbReference type="PANTHER" id="PTHR10039:SF5">
    <property type="entry name" value="NACHT DOMAIN-CONTAINING PROTEIN"/>
    <property type="match status" value="1"/>
</dbReference>
<evidence type="ECO:0000313" key="4">
    <source>
        <dbReference type="EMBL" id="EON63091.1"/>
    </source>
</evidence>
<dbReference type="Pfam" id="PF24883">
    <property type="entry name" value="NPHP3_N"/>
    <property type="match status" value="1"/>
</dbReference>
<name>R7YNA3_CONA1</name>
<dbReference type="EMBL" id="JH767561">
    <property type="protein sequence ID" value="EON63091.1"/>
    <property type="molecule type" value="Genomic_DNA"/>
</dbReference>
<dbReference type="InterPro" id="IPR027417">
    <property type="entry name" value="P-loop_NTPase"/>
</dbReference>
<dbReference type="Proteomes" id="UP000016924">
    <property type="component" value="Unassembled WGS sequence"/>
</dbReference>
<dbReference type="eggNOG" id="KOG2029">
    <property type="taxonomic scope" value="Eukaryota"/>
</dbReference>
<dbReference type="SUPFAM" id="SSF52540">
    <property type="entry name" value="P-loop containing nucleoside triphosphate hydrolases"/>
    <property type="match status" value="1"/>
</dbReference>
<keyword evidence="1" id="KW-0677">Repeat</keyword>
<evidence type="ECO:0000313" key="5">
    <source>
        <dbReference type="Proteomes" id="UP000016924"/>
    </source>
</evidence>
<dbReference type="PROSITE" id="PS50297">
    <property type="entry name" value="ANK_REP_REGION"/>
    <property type="match status" value="1"/>
</dbReference>
<gene>
    <name evidence="4" type="ORF">W97_02318</name>
</gene>
<organism evidence="4 5">
    <name type="scientific">Coniosporium apollinis (strain CBS 100218)</name>
    <name type="common">Rock-inhabiting black yeast</name>
    <dbReference type="NCBI Taxonomy" id="1168221"/>
    <lineage>
        <taxon>Eukaryota</taxon>
        <taxon>Fungi</taxon>
        <taxon>Dikarya</taxon>
        <taxon>Ascomycota</taxon>
        <taxon>Pezizomycotina</taxon>
        <taxon>Dothideomycetes</taxon>
        <taxon>Dothideomycetes incertae sedis</taxon>
        <taxon>Coniosporium</taxon>
    </lineage>
</organism>
<protein>
    <recommendedName>
        <fullName evidence="3">Nephrocystin 3-like N-terminal domain-containing protein</fullName>
    </recommendedName>
</protein>
<proteinExistence type="predicted"/>
<keyword evidence="2" id="KW-0040">ANK repeat</keyword>
<dbReference type="Pfam" id="PF00023">
    <property type="entry name" value="Ank"/>
    <property type="match status" value="1"/>
</dbReference>
<dbReference type="RefSeq" id="XP_007778408.1">
    <property type="nucleotide sequence ID" value="XM_007780218.1"/>
</dbReference>
<dbReference type="InterPro" id="IPR036770">
    <property type="entry name" value="Ankyrin_rpt-contain_sf"/>
</dbReference>
<evidence type="ECO:0000259" key="3">
    <source>
        <dbReference type="Pfam" id="PF24883"/>
    </source>
</evidence>
<dbReference type="AlphaFoldDB" id="R7YNA3"/>
<dbReference type="SUPFAM" id="SSF48403">
    <property type="entry name" value="Ankyrin repeat"/>
    <property type="match status" value="1"/>
</dbReference>
<dbReference type="InterPro" id="IPR029058">
    <property type="entry name" value="AB_hydrolase_fold"/>
</dbReference>
<accession>R7YNA3</accession>
<feature type="repeat" description="ANK" evidence="2">
    <location>
        <begin position="997"/>
        <end position="1029"/>
    </location>
</feature>
<dbReference type="HOGENOM" id="CLU_281770_0_0_1"/>
<dbReference type="PANTHER" id="PTHR10039">
    <property type="entry name" value="AMELOGENIN"/>
    <property type="match status" value="1"/>
</dbReference>
<dbReference type="PROSITE" id="PS50088">
    <property type="entry name" value="ANK_REPEAT"/>
    <property type="match status" value="1"/>
</dbReference>
<dbReference type="SMART" id="SM00248">
    <property type="entry name" value="ANK"/>
    <property type="match status" value="4"/>
</dbReference>
<dbReference type="OMA" id="SDLAEWG"/>
<dbReference type="Gene3D" id="3.40.50.1820">
    <property type="entry name" value="alpha/beta hydrolase"/>
    <property type="match status" value="1"/>
</dbReference>
<dbReference type="InterPro" id="IPR056884">
    <property type="entry name" value="NPHP3-like_N"/>
</dbReference>
<dbReference type="SUPFAM" id="SSF53474">
    <property type="entry name" value="alpha/beta-Hydrolases"/>
    <property type="match status" value="1"/>
</dbReference>
<feature type="domain" description="Nephrocystin 3-like N-terminal" evidence="3">
    <location>
        <begin position="364"/>
        <end position="540"/>
    </location>
</feature>
<dbReference type="InterPro" id="IPR002110">
    <property type="entry name" value="Ankyrin_rpt"/>
</dbReference>